<keyword evidence="1" id="KW-0812">Transmembrane</keyword>
<feature type="transmembrane region" description="Helical" evidence="1">
    <location>
        <begin position="156"/>
        <end position="174"/>
    </location>
</feature>
<feature type="transmembrane region" description="Helical" evidence="1">
    <location>
        <begin position="323"/>
        <end position="345"/>
    </location>
</feature>
<evidence type="ECO:0000256" key="1">
    <source>
        <dbReference type="SAM" id="Phobius"/>
    </source>
</evidence>
<accession>A0A2H0TBH5</accession>
<sequence>MKKFLPYILILVIIFVGFFSLAPNVQAQESEYCLMVGPHESMGPLVSEEECRALIKEHPNDFEWITGTYQPSQIEREGGTEGNNQTDFEKILDEECSLLHPMGCIASFAYYTYFSVPALILSVSAIFFNTIISITLDGGMYSGDFLSSAWVVTRDLSNIFFILILLYIAFQTILGLGGHGGGPKKMIAQVIIMALLINFSMFFTKVIIDSSNILALVFYNRMNVQTKNSDGSTRDYSPKTKGGTDKDISGGLVKNFDATKLVSQDFFEQAKTIETLTGEIKHRETVPLSIKLGMIFISGSIMLFAAYAFFISGLSFVKRLLELWVLMIFSPFAFMSSTVPILSNIEDIGWKGWFHRVLSASFMAPIFMFFMYFIFKILNSGIFDDSVPILESADIFTKILLILIPALIVLELLMKATDWAKKGAGKFGDVALKGIQKTGGFMAGATIGGGAMLGTGLLGGGANKLMGSKLGSTLRGKEKEAGFTGFAARAALRTADYGTRASFDLRNVPGIGGLAKAGGLNLGSSSAIGLGARTGGYEKRREEKTKRRQERAKRLEVREDEPLKQELNKVEKDLQDLLATNSHEIELIDKKITSARQNLNDANARFGAGSSESLDAGKILADLKGQRSARKNATAFTDSFGITYDFTWNTVGGVPGGASINQLEDTIMPEARHKVEAESKARKRAYADRIGGKKLWGSTNREAAHKIRMGAKLDSGAKEGNH</sequence>
<protein>
    <recommendedName>
        <fullName evidence="4">TrbL/VirB6 plasmid conjugal transfer protein</fullName>
    </recommendedName>
</protein>
<keyword evidence="1" id="KW-0472">Membrane</keyword>
<evidence type="ECO:0008006" key="4">
    <source>
        <dbReference type="Google" id="ProtNLM"/>
    </source>
</evidence>
<evidence type="ECO:0000313" key="3">
    <source>
        <dbReference type="Proteomes" id="UP000230094"/>
    </source>
</evidence>
<feature type="transmembrane region" description="Helical" evidence="1">
    <location>
        <begin position="357"/>
        <end position="375"/>
    </location>
</feature>
<organism evidence="2 3">
    <name type="scientific">Candidatus Nomurabacteria bacterium CG10_big_fil_rev_8_21_14_0_10_35_16</name>
    <dbReference type="NCBI Taxonomy" id="1974731"/>
    <lineage>
        <taxon>Bacteria</taxon>
        <taxon>Candidatus Nomuraibacteriota</taxon>
    </lineage>
</organism>
<dbReference type="EMBL" id="PFCQ01000007">
    <property type="protein sequence ID" value="PIR68353.1"/>
    <property type="molecule type" value="Genomic_DNA"/>
</dbReference>
<dbReference type="Proteomes" id="UP000230094">
    <property type="component" value="Unassembled WGS sequence"/>
</dbReference>
<feature type="transmembrane region" description="Helical" evidence="1">
    <location>
        <begin position="395"/>
        <end position="413"/>
    </location>
</feature>
<reference evidence="3" key="1">
    <citation type="submission" date="2017-09" db="EMBL/GenBank/DDBJ databases">
        <title>Depth-based differentiation of microbial function through sediment-hosted aquifers and enrichment of novel symbionts in the deep terrestrial subsurface.</title>
        <authorList>
            <person name="Probst A.J."/>
            <person name="Ladd B."/>
            <person name="Jarett J.K."/>
            <person name="Geller-Mcgrath D.E."/>
            <person name="Sieber C.M.K."/>
            <person name="Emerson J.B."/>
            <person name="Anantharaman K."/>
            <person name="Thomas B.C."/>
            <person name="Malmstrom R."/>
            <person name="Stieglmeier M."/>
            <person name="Klingl A."/>
            <person name="Woyke T."/>
            <person name="Ryan C.M."/>
            <person name="Banfield J.F."/>
        </authorList>
    </citation>
    <scope>NUCLEOTIDE SEQUENCE [LARGE SCALE GENOMIC DNA]</scope>
</reference>
<dbReference type="AlphaFoldDB" id="A0A2H0TBH5"/>
<comment type="caution">
    <text evidence="2">The sequence shown here is derived from an EMBL/GenBank/DDBJ whole genome shotgun (WGS) entry which is preliminary data.</text>
</comment>
<feature type="transmembrane region" description="Helical" evidence="1">
    <location>
        <begin position="108"/>
        <end position="136"/>
    </location>
</feature>
<feature type="transmembrane region" description="Helical" evidence="1">
    <location>
        <begin position="186"/>
        <end position="208"/>
    </location>
</feature>
<evidence type="ECO:0000313" key="2">
    <source>
        <dbReference type="EMBL" id="PIR68353.1"/>
    </source>
</evidence>
<keyword evidence="1" id="KW-1133">Transmembrane helix</keyword>
<name>A0A2H0TBH5_9BACT</name>
<proteinExistence type="predicted"/>
<feature type="transmembrane region" description="Helical" evidence="1">
    <location>
        <begin position="292"/>
        <end position="317"/>
    </location>
</feature>
<gene>
    <name evidence="2" type="ORF">COU49_01390</name>
</gene>